<dbReference type="STRING" id="1442369.A0A0D2H8X3"/>
<keyword evidence="2" id="KW-0812">Transmembrane</keyword>
<feature type="transmembrane region" description="Helical" evidence="2">
    <location>
        <begin position="1521"/>
        <end position="1540"/>
    </location>
</feature>
<feature type="compositionally biased region" description="Acidic residues" evidence="1">
    <location>
        <begin position="1229"/>
        <end position="1243"/>
    </location>
</feature>
<feature type="compositionally biased region" description="Basic and acidic residues" evidence="1">
    <location>
        <begin position="1739"/>
        <end position="1750"/>
    </location>
</feature>
<evidence type="ECO:0000313" key="3">
    <source>
        <dbReference type="EMBL" id="KIX06923.1"/>
    </source>
</evidence>
<feature type="transmembrane region" description="Helical" evidence="2">
    <location>
        <begin position="1661"/>
        <end position="1680"/>
    </location>
</feature>
<accession>A0A0D2H8X3</accession>
<feature type="compositionally biased region" description="Basic and acidic residues" evidence="1">
    <location>
        <begin position="1800"/>
        <end position="1814"/>
    </location>
</feature>
<feature type="region of interest" description="Disordered" evidence="1">
    <location>
        <begin position="1607"/>
        <end position="1640"/>
    </location>
</feature>
<feature type="region of interest" description="Disordered" evidence="1">
    <location>
        <begin position="1715"/>
        <end position="1750"/>
    </location>
</feature>
<dbReference type="OrthoDB" id="5361176at2759"/>
<feature type="compositionally biased region" description="Basic and acidic residues" evidence="1">
    <location>
        <begin position="1822"/>
        <end position="1832"/>
    </location>
</feature>
<dbReference type="RefSeq" id="XP_013274059.1">
    <property type="nucleotide sequence ID" value="XM_013418605.1"/>
</dbReference>
<dbReference type="Gene3D" id="1.20.58.340">
    <property type="entry name" value="Magnesium transport protein CorA, transmembrane region"/>
    <property type="match status" value="1"/>
</dbReference>
<feature type="compositionally biased region" description="Basic and acidic residues" evidence="1">
    <location>
        <begin position="1619"/>
        <end position="1635"/>
    </location>
</feature>
<evidence type="ECO:0000313" key="4">
    <source>
        <dbReference type="Proteomes" id="UP000053617"/>
    </source>
</evidence>
<feature type="compositionally biased region" description="Basic residues" evidence="1">
    <location>
        <begin position="1607"/>
        <end position="1618"/>
    </location>
</feature>
<dbReference type="Proteomes" id="UP000053617">
    <property type="component" value="Unassembled WGS sequence"/>
</dbReference>
<proteinExistence type="predicted"/>
<dbReference type="GeneID" id="25292970"/>
<evidence type="ECO:0000256" key="1">
    <source>
        <dbReference type="SAM" id="MobiDB-lite"/>
    </source>
</evidence>
<keyword evidence="2" id="KW-1133">Transmembrane helix</keyword>
<reference evidence="3 4" key="1">
    <citation type="submission" date="2015-01" db="EMBL/GenBank/DDBJ databases">
        <title>The Genome Sequence of Rhinocladiella mackenzie CBS 650.93.</title>
        <authorList>
            <consortium name="The Broad Institute Genomics Platform"/>
            <person name="Cuomo C."/>
            <person name="de Hoog S."/>
            <person name="Gorbushina A."/>
            <person name="Stielow B."/>
            <person name="Teixiera M."/>
            <person name="Abouelleil A."/>
            <person name="Chapman S.B."/>
            <person name="Priest M."/>
            <person name="Young S.K."/>
            <person name="Wortman J."/>
            <person name="Nusbaum C."/>
            <person name="Birren B."/>
        </authorList>
    </citation>
    <scope>NUCLEOTIDE SEQUENCE [LARGE SCALE GENOMIC DNA]</scope>
    <source>
        <strain evidence="3 4">CBS 650.93</strain>
    </source>
</reference>
<dbReference type="HOGENOM" id="CLU_236418_0_0_1"/>
<evidence type="ECO:0000256" key="2">
    <source>
        <dbReference type="SAM" id="Phobius"/>
    </source>
</evidence>
<feature type="region of interest" description="Disordered" evidence="1">
    <location>
        <begin position="1800"/>
        <end position="1871"/>
    </location>
</feature>
<keyword evidence="2" id="KW-0472">Membrane</keyword>
<sequence>MNSEPPGDVNGDLLDHAVVDQVGEQEGDKAGIVTADFAPVTNAAHIGRLRGQRSVLYFYGSYPEDQRGFEPIPLTRFDALTSADIASQPPESPESRLRDDCQLSPECILRAPPGPSPSVPTDIALGDGNGTVAYVNERGELICIVKMLDLGPSGLFRARPNYYNESALTEVVRGEKYGMGLRLFHGESLKSGTHNVEYVHDRWPRISSNYQKFGALVQWSIKDGKVIQHYTLASSSTVDVDFIFDMGILVEAPFMNDGRLINACNANGELFTTGPTAVALAGGPGGYVRFYASLFADGRPVPLKPSWTDDKDPSFYSDNSDESDVEKENVTLKAKKILGIVHEHRVRMHPGEIRTVTAIYHLDHVPWQREEVFSMDLIANKPRELYKEQRQDERTFMEEYEKYKASNDLASARLLLDEGLPTKEVANESTRDGPDLGQTRNIKPFSNWGGETFSSHRLFGMEWEQEYEPSQYSIASFRIPLFARGSRPNRWQAQDSRLEEAFARIRTQIRRENDPLYIDTKEYLRMSCYGHWKGSFGGADSSFLFRRHLQHLLLVTTIPIHWSSKGEVRAAYFFSDGHFLENNKYSKSSLFQFRFLVDMYRLLEKGEVADDSLKKALQTHIIQICTGHLDWCFDIAQTTRSGTWAKKYRPFGSMLSVEDDYIQGCLHFLKLFEAGEKLPVDQDFIFEKLTKRLKGWLTHLKLSQNTKSGLWEEGRQVVCLEKGEDSYQNPHKIIVPQYDLCQSVLIWQTLGAIRTMADSGQSCPSYRVSDLSTKLNDVLKDSQLRHLFSVVGLRNLILDRFSFNHTFQPRDLLQLRAQGGTPQDSTGEMSRRLIAVSRSGKQKPRFHWTADSMILCEGYDGGIFNKTPVNEGPNNRMDEWRQTLELQTFQHAALWKKPHRYILALILASNSEFSIDQSMDAREMVRVCTSTILRSVLIDGRVAEELEPATKTPRPREYRKRKQTMFTVPHFLLRQKYRHLLMNPTRCFWNVGDDGSFELPGSSQRHLRKNFKYEKSVRSIKKRGFYAKVNEANILENPCEPAWLFDDPDFFTTEDRSCDKEVLRQDVQSLKRELSLDDDFPNSEFKVIAKCIAQFEANDHSFGQDSFRANTSAVNEVIRSGTENGWKVGTVIKERLYFAEELLEKLRSKRERNEIKKRLIYVYNCAPRTALALMLGAAGVEKFYLPEFLERHQKRGMFLHDETRRHANTWVTELHFGFYSVFRKTPADLDDSSDDSSDEEDGEGSPQNSIFDGVGLPCPGREDWCIDTAAISIHFVGDLNDRYWTSHVLVYMPRGNRRWFADENSFDLVAPSGEGNKNTRHSQRKILEARWFAKATETMVNETKGILDYVAEVSGEKDNRFYSLNKYDSFSRTFDQNKETYLLYGDLIKLLFDVKDSLEAIRNMTRSWTTRAAFRETQPRWTRDDEAAYREEIDIWEREGTANVKALDYMHDHVKNRIDHITQLRQWLLDDLNLKEARVSNRSADDVRIFTYATVVFLPLSFASSIFSMGGAPDNPTVNSFLIAAFVALVATIIFVLNAGTPMRIMTKYKNKILGLPPDGFAMEHAKSQWWSVLRALDTWFVKVPSNMVLTARVIVAERIHSRELLRRRKRGKKHKKSLAKDGPERINSADDNGDRPIQGPYTAVEERRRHREMLRQKQKWWNDTFKVVLGAFTLPFYLLVQILHIVVVNLFDLVKLLLYTLPLYPFRRLDRELRTEEDERKSTTSVGTRFAASQAKQGHKENETEQRYKREKQLRELRQAEEQYKTLNLERFLMVPRIGNVEQHLQKGESLRTALERWRKEKEEGEKQLENLKRKYKKSLKKVDGGSKDGGAESEDSDEPKFEEKRSPLWRRLFHHDNTGSIGSYGKGEP</sequence>
<organism evidence="3 4">
    <name type="scientific">Rhinocladiella mackenziei CBS 650.93</name>
    <dbReference type="NCBI Taxonomy" id="1442369"/>
    <lineage>
        <taxon>Eukaryota</taxon>
        <taxon>Fungi</taxon>
        <taxon>Dikarya</taxon>
        <taxon>Ascomycota</taxon>
        <taxon>Pezizomycotina</taxon>
        <taxon>Eurotiomycetes</taxon>
        <taxon>Chaetothyriomycetidae</taxon>
        <taxon>Chaetothyriales</taxon>
        <taxon>Herpotrichiellaceae</taxon>
        <taxon>Rhinocladiella</taxon>
    </lineage>
</organism>
<keyword evidence="4" id="KW-1185">Reference proteome</keyword>
<name>A0A0D2H8X3_9EURO</name>
<feature type="region of interest" description="Disordered" evidence="1">
    <location>
        <begin position="1229"/>
        <end position="1253"/>
    </location>
</feature>
<gene>
    <name evidence="3" type="ORF">Z518_04899</name>
</gene>
<protein>
    <submittedName>
        <fullName evidence="3">Uncharacterized protein</fullName>
    </submittedName>
</protein>
<dbReference type="EMBL" id="KN847477">
    <property type="protein sequence ID" value="KIX06923.1"/>
    <property type="molecule type" value="Genomic_DNA"/>
</dbReference>
<dbReference type="VEuPathDB" id="FungiDB:Z518_04899"/>